<evidence type="ECO:0000313" key="4">
    <source>
        <dbReference type="Proteomes" id="UP001359559"/>
    </source>
</evidence>
<sequence length="328" mass="35648">MCMEAAESGHLPGDILDDIPAKYVDGALICEVHDYRRCFSEKGGSVVSAESFPYANQVCLKISLENIVKDIPSITVKSWTYGDLMEVESKIVKALQPKLHLDPTAKLDRQDMKWKLELGTPRSLQEHGSNSAINSSGASSDTQDVMISYADNANSSSHFEALQGPDMNWPNTTGGGIQKFPQQETGAVLFATSQHSMRLVAKKEQFEMEKLDGPEITAIEVDRNGDRQFRPTTIKASATIATTGIHEINKKRGPASEEEISRVLAYPLGHYLTPHYPENCEFSNGTEGPSFEPSSMAAAPGGSQKEKTAMASVPAAVGIPSNDSTQRQ</sequence>
<dbReference type="PANTHER" id="PTHR13526:SF8">
    <property type="entry name" value="TRANSCRIPTION FACTOR SPT20 HOMOLOG"/>
    <property type="match status" value="1"/>
</dbReference>
<dbReference type="Pfam" id="PF12090">
    <property type="entry name" value="Spt20_SEP"/>
    <property type="match status" value="1"/>
</dbReference>
<dbReference type="AlphaFoldDB" id="A0AAN9ET24"/>
<reference evidence="3 4" key="1">
    <citation type="submission" date="2024-01" db="EMBL/GenBank/DDBJ databases">
        <title>The genomes of 5 underutilized Papilionoideae crops provide insights into root nodulation and disease resistance.</title>
        <authorList>
            <person name="Yuan L."/>
        </authorList>
    </citation>
    <scope>NUCLEOTIDE SEQUENCE [LARGE SCALE GENOMIC DNA]</scope>
    <source>
        <strain evidence="3">LY-2023</strain>
        <tissue evidence="3">Leaf</tissue>
    </source>
</reference>
<evidence type="ECO:0000259" key="2">
    <source>
        <dbReference type="Pfam" id="PF12090"/>
    </source>
</evidence>
<comment type="caution">
    <text evidence="3">The sequence shown here is derived from an EMBL/GenBank/DDBJ whole genome shotgun (WGS) entry which is preliminary data.</text>
</comment>
<feature type="region of interest" description="Disordered" evidence="1">
    <location>
        <begin position="280"/>
        <end position="328"/>
    </location>
</feature>
<dbReference type="GO" id="GO:0000124">
    <property type="term" value="C:SAGA complex"/>
    <property type="evidence" value="ECO:0007669"/>
    <property type="project" value="InterPro"/>
</dbReference>
<gene>
    <name evidence="3" type="ORF">RJT34_30775</name>
</gene>
<evidence type="ECO:0000256" key="1">
    <source>
        <dbReference type="SAM" id="MobiDB-lite"/>
    </source>
</evidence>
<feature type="domain" description="Spt20-like SEP" evidence="2">
    <location>
        <begin position="3"/>
        <end position="110"/>
    </location>
</feature>
<dbReference type="InterPro" id="IPR046468">
    <property type="entry name" value="Spt20-like_SEP"/>
</dbReference>
<keyword evidence="4" id="KW-1185">Reference proteome</keyword>
<evidence type="ECO:0000313" key="3">
    <source>
        <dbReference type="EMBL" id="KAK7263189.1"/>
    </source>
</evidence>
<organism evidence="3 4">
    <name type="scientific">Clitoria ternatea</name>
    <name type="common">Butterfly pea</name>
    <dbReference type="NCBI Taxonomy" id="43366"/>
    <lineage>
        <taxon>Eukaryota</taxon>
        <taxon>Viridiplantae</taxon>
        <taxon>Streptophyta</taxon>
        <taxon>Embryophyta</taxon>
        <taxon>Tracheophyta</taxon>
        <taxon>Spermatophyta</taxon>
        <taxon>Magnoliopsida</taxon>
        <taxon>eudicotyledons</taxon>
        <taxon>Gunneridae</taxon>
        <taxon>Pentapetalae</taxon>
        <taxon>rosids</taxon>
        <taxon>fabids</taxon>
        <taxon>Fabales</taxon>
        <taxon>Fabaceae</taxon>
        <taxon>Papilionoideae</taxon>
        <taxon>50 kb inversion clade</taxon>
        <taxon>NPAAA clade</taxon>
        <taxon>indigoferoid/millettioid clade</taxon>
        <taxon>Phaseoleae</taxon>
        <taxon>Clitoria</taxon>
    </lineage>
</organism>
<dbReference type="PANTHER" id="PTHR13526">
    <property type="entry name" value="TRANSCRIPTION FACTOR SPT20 HOMOLOG"/>
    <property type="match status" value="1"/>
</dbReference>
<dbReference type="GO" id="GO:0003712">
    <property type="term" value="F:transcription coregulator activity"/>
    <property type="evidence" value="ECO:0007669"/>
    <property type="project" value="InterPro"/>
</dbReference>
<dbReference type="EMBL" id="JAYKXN010000008">
    <property type="protein sequence ID" value="KAK7263189.1"/>
    <property type="molecule type" value="Genomic_DNA"/>
</dbReference>
<proteinExistence type="predicted"/>
<name>A0AAN9ET24_CLITE</name>
<dbReference type="GO" id="GO:0006357">
    <property type="term" value="P:regulation of transcription by RNA polymerase II"/>
    <property type="evidence" value="ECO:0007669"/>
    <property type="project" value="TreeGrafter"/>
</dbReference>
<dbReference type="InterPro" id="IPR021950">
    <property type="entry name" value="Spt20"/>
</dbReference>
<protein>
    <recommendedName>
        <fullName evidence="2">Spt20-like SEP domain-containing protein</fullName>
    </recommendedName>
</protein>
<dbReference type="Proteomes" id="UP001359559">
    <property type="component" value="Unassembled WGS sequence"/>
</dbReference>
<accession>A0AAN9ET24</accession>